<keyword evidence="5" id="KW-0732">Signal</keyword>
<gene>
    <name evidence="7" type="ORF">D3876_07000</name>
</gene>
<comment type="subcellular location">
    <subcellularLocation>
        <location evidence="1">Cell outer membrane</location>
        <topology evidence="1">Lipid-anchor</topology>
    </subcellularLocation>
</comment>
<dbReference type="Pfam" id="PF05433">
    <property type="entry name" value="Rick_17kDa_Anti"/>
    <property type="match status" value="1"/>
</dbReference>
<evidence type="ECO:0000313" key="8">
    <source>
        <dbReference type="Proteomes" id="UP000286100"/>
    </source>
</evidence>
<dbReference type="RefSeq" id="WP_119760623.1">
    <property type="nucleotide sequence ID" value="NZ_QYUM01000002.1"/>
</dbReference>
<dbReference type="AlphaFoldDB" id="A0A418WRX9"/>
<keyword evidence="8" id="KW-1185">Reference proteome</keyword>
<feature type="signal peptide" evidence="5">
    <location>
        <begin position="1"/>
        <end position="29"/>
    </location>
</feature>
<dbReference type="EMBL" id="QYUM01000002">
    <property type="protein sequence ID" value="RJF94008.1"/>
    <property type="molecule type" value="Genomic_DNA"/>
</dbReference>
<evidence type="ECO:0000256" key="5">
    <source>
        <dbReference type="SAM" id="SignalP"/>
    </source>
</evidence>
<organism evidence="7 8">
    <name type="scientific">Sphingomonas cavernae</name>
    <dbReference type="NCBI Taxonomy" id="2320861"/>
    <lineage>
        <taxon>Bacteria</taxon>
        <taxon>Pseudomonadati</taxon>
        <taxon>Pseudomonadota</taxon>
        <taxon>Alphaproteobacteria</taxon>
        <taxon>Sphingomonadales</taxon>
        <taxon>Sphingomonadaceae</taxon>
        <taxon>Sphingomonas</taxon>
    </lineage>
</organism>
<proteinExistence type="inferred from homology"/>
<feature type="domain" description="Glycine zipper 2TM" evidence="6">
    <location>
        <begin position="71"/>
        <end position="111"/>
    </location>
</feature>
<comment type="similarity">
    <text evidence="2">Belongs to the rickettsiale 17 kDa surface antigen family.</text>
</comment>
<evidence type="ECO:0000256" key="3">
    <source>
        <dbReference type="ARBA" id="ARBA00015281"/>
    </source>
</evidence>
<dbReference type="Proteomes" id="UP000286100">
    <property type="component" value="Unassembled WGS sequence"/>
</dbReference>
<sequence>MLRKISLFGAAMAMAVPATMVVPMTPALADDDRWEDDDDDNRRYHRGRDYRGDRYYGRDRGYRCRRSGTTGTIVGAAAGALLGREVVGYRGDRTAGAIVGAGVGALAGRAIDKSSGRCR</sequence>
<keyword evidence="4" id="KW-0449">Lipoprotein</keyword>
<comment type="caution">
    <text evidence="7">The sequence shown here is derived from an EMBL/GenBank/DDBJ whole genome shotgun (WGS) entry which is preliminary data.</text>
</comment>
<evidence type="ECO:0000256" key="2">
    <source>
        <dbReference type="ARBA" id="ARBA00008681"/>
    </source>
</evidence>
<dbReference type="InterPro" id="IPR008816">
    <property type="entry name" value="Gly_zipper_2TM_dom"/>
</dbReference>
<reference evidence="7 8" key="1">
    <citation type="submission" date="2018-09" db="EMBL/GenBank/DDBJ databases">
        <authorList>
            <person name="Zhu H."/>
        </authorList>
    </citation>
    <scope>NUCLEOTIDE SEQUENCE [LARGE SCALE GENOMIC DNA]</scope>
    <source>
        <strain evidence="7 8">K2R01-6</strain>
    </source>
</reference>
<evidence type="ECO:0000256" key="1">
    <source>
        <dbReference type="ARBA" id="ARBA00004459"/>
    </source>
</evidence>
<feature type="chain" id="PRO_5019234939" description="17 kDa surface antigen" evidence="5">
    <location>
        <begin position="30"/>
        <end position="119"/>
    </location>
</feature>
<dbReference type="GO" id="GO:0009279">
    <property type="term" value="C:cell outer membrane"/>
    <property type="evidence" value="ECO:0007669"/>
    <property type="project" value="UniProtKB-SubCell"/>
</dbReference>
<evidence type="ECO:0000313" key="7">
    <source>
        <dbReference type="EMBL" id="RJF94008.1"/>
    </source>
</evidence>
<protein>
    <recommendedName>
        <fullName evidence="3">17 kDa surface antigen</fullName>
    </recommendedName>
</protein>
<evidence type="ECO:0000256" key="4">
    <source>
        <dbReference type="ARBA" id="ARBA00023288"/>
    </source>
</evidence>
<evidence type="ECO:0000259" key="6">
    <source>
        <dbReference type="Pfam" id="PF05433"/>
    </source>
</evidence>
<accession>A0A418WRX9</accession>
<name>A0A418WRX9_9SPHN</name>